<dbReference type="Pfam" id="PF00550">
    <property type="entry name" value="PP-binding"/>
    <property type="match status" value="1"/>
</dbReference>
<dbReference type="InterPro" id="IPR000873">
    <property type="entry name" value="AMP-dep_synth/lig_dom"/>
</dbReference>
<dbReference type="Gene3D" id="3.40.50.12780">
    <property type="entry name" value="N-terminal domain of ligase-like"/>
    <property type="match status" value="1"/>
</dbReference>
<dbReference type="SUPFAM" id="SSF51735">
    <property type="entry name" value="NAD(P)-binding Rossmann-fold domains"/>
    <property type="match status" value="1"/>
</dbReference>
<keyword evidence="2" id="KW-0597">Phosphoprotein</keyword>
<reference evidence="8 9" key="1">
    <citation type="journal article" date="2014" name="Genome Announc.">
        <title>Draft genome sequence of the pathogenic fungus Scedosporium apiospermum.</title>
        <authorList>
            <person name="Vandeputte P."/>
            <person name="Ghamrawi S."/>
            <person name="Rechenmann M."/>
            <person name="Iltis A."/>
            <person name="Giraud S."/>
            <person name="Fleury M."/>
            <person name="Thornton C."/>
            <person name="Delhaes L."/>
            <person name="Meyer W."/>
            <person name="Papon N."/>
            <person name="Bouchara J.P."/>
        </authorList>
    </citation>
    <scope>NUCLEOTIDE SEQUENCE [LARGE SCALE GENOMIC DNA]</scope>
    <source>
        <strain evidence="8 9">IHEM 14462</strain>
    </source>
</reference>
<dbReference type="Pfam" id="PF07993">
    <property type="entry name" value="NAD_binding_4"/>
    <property type="match status" value="1"/>
</dbReference>
<dbReference type="InterPro" id="IPR013120">
    <property type="entry name" value="FAR_NAD-bd"/>
</dbReference>
<dbReference type="Gene3D" id="3.40.50.720">
    <property type="entry name" value="NAD(P)-binding Rossmann-like Domain"/>
    <property type="match status" value="1"/>
</dbReference>
<evidence type="ECO:0000259" key="7">
    <source>
        <dbReference type="Pfam" id="PF07993"/>
    </source>
</evidence>
<dbReference type="HOGENOM" id="CLU_002220_0_1_1"/>
<dbReference type="PANTHER" id="PTHR43439">
    <property type="entry name" value="PHENYLACETATE-COENZYME A LIGASE"/>
    <property type="match status" value="1"/>
</dbReference>
<sequence>MPTTRAHKPAYGRRLMMNIIEERASKEPNRPWILVPRTSDPKDGWKNITYGGGAKAINRVAHRVLDMAGQPQPGEFPTIAYIGPNDIRYIIFMFGAIKAGCQALFIPPRNSHEGQMNLFEKTNCNVICFDVGFKATVQPWLQERDMKAIMATSVDQWFPSEDIPVFPYKRNFDEGRWDPFVILHMSGSTGLPKPIICRQGMLAISDACHELPEWNGTRMWLQAWSDVCNLFYVPTSKADAVLLPPIILEEISQSAESTKALAKAKMVALVGGNLAQEPGDKLVQNGVRFTPFPIYKQPDPKMWHWFIVNSEIFGCEWRPTSSNPNVFEQVIVRKSKDPGLQGFFYTFPELQEYSTKDLYKKHPTLPDTWLYQGRADDIIVFSNGEKLNPVSIEGIVMGHPDVKGAIVVGTNKFQPALIIEPRKFPRTGAEAKELIDSVWPSVVKANLETVAHGQIGRQFVALSNPKKPFMRTEKGSIRRPDTLKLYKDEIDVIYDKAGQNVPVEGVKIDLSSEDALTRSLIELFNTGSMLLKPDTDFFQAGVDSMQVIYASRLLRSAFKAAGINVAAAAVATRVIYGNPTPRKLGRYLYSLVSSGQNEERKLEHEANAMQALLDKYTRDLPPMTTGKPPPENNHQTILLTGSTGALGSYLLDYMCRCPNVKRVICLNRAENDRERQTEVSSVRGLSTNFDKVDFLRADMGRSDLGLRAKDYDRIRDSVDRIIHNQWPVNFNMPVESFEPHIRGVRHLVDLSAKARKQVLITFISSIGSVDGWKEPYPGPEKSIKDFSISSTGYGMSKHVSSLLLEKATEKSGIPTEVIRVGQIGGPESNEGMWNKHEWLPSIIASSAYLGMLPKDLGTMDTVDWTPIEGIANMILELSGINKPVPLKEANGYFHGVNPSVTKWGSLAPAVKEFYGDRIKRLVPFSEWIDALEKSQEKSEDVTKNPAVKLLDSYRRMRGEGTAEQRHVDMDTSRTTRCSKTMRNMGPVTPDLMKHWCGQWGF</sequence>
<dbReference type="Pfam" id="PF23562">
    <property type="entry name" value="AMP-binding_C_3"/>
    <property type="match status" value="1"/>
</dbReference>
<evidence type="ECO:0000256" key="4">
    <source>
        <dbReference type="SAM" id="MobiDB-lite"/>
    </source>
</evidence>
<feature type="compositionally biased region" description="Basic and acidic residues" evidence="4">
    <location>
        <begin position="959"/>
        <end position="973"/>
    </location>
</feature>
<dbReference type="InterPro" id="IPR042099">
    <property type="entry name" value="ANL_N_sf"/>
</dbReference>
<dbReference type="InterPro" id="IPR009081">
    <property type="entry name" value="PP-bd_ACP"/>
</dbReference>
<protein>
    <recommendedName>
        <fullName evidence="10">Carrier domain-containing protein</fullName>
    </recommendedName>
</protein>
<dbReference type="Proteomes" id="UP000028545">
    <property type="component" value="Unassembled WGS sequence"/>
</dbReference>
<evidence type="ECO:0008006" key="10">
    <source>
        <dbReference type="Google" id="ProtNLM"/>
    </source>
</evidence>
<feature type="domain" description="Carrier" evidence="6">
    <location>
        <begin position="531"/>
        <end position="588"/>
    </location>
</feature>
<comment type="caution">
    <text evidence="8">The sequence shown here is derived from an EMBL/GenBank/DDBJ whole genome shotgun (WGS) entry which is preliminary data.</text>
</comment>
<keyword evidence="1" id="KW-0596">Phosphopantetheine</keyword>
<dbReference type="InterPro" id="IPR036291">
    <property type="entry name" value="NAD(P)-bd_dom_sf"/>
</dbReference>
<dbReference type="OrthoDB" id="429813at2759"/>
<keyword evidence="9" id="KW-1185">Reference proteome</keyword>
<dbReference type="RefSeq" id="XP_016640578.1">
    <property type="nucleotide sequence ID" value="XM_016789779.1"/>
</dbReference>
<dbReference type="InterPro" id="IPR051414">
    <property type="entry name" value="Adenylate-forming_Reductase"/>
</dbReference>
<evidence type="ECO:0000256" key="1">
    <source>
        <dbReference type="ARBA" id="ARBA00022450"/>
    </source>
</evidence>
<evidence type="ECO:0000256" key="3">
    <source>
        <dbReference type="ARBA" id="ARBA00022857"/>
    </source>
</evidence>
<dbReference type="VEuPathDB" id="FungiDB:SAPIO_CDS8061"/>
<dbReference type="SUPFAM" id="SSF56801">
    <property type="entry name" value="Acetyl-CoA synthetase-like"/>
    <property type="match status" value="1"/>
</dbReference>
<name>A0A084G0B7_PSEDA</name>
<evidence type="ECO:0000259" key="6">
    <source>
        <dbReference type="Pfam" id="PF00550"/>
    </source>
</evidence>
<evidence type="ECO:0000256" key="2">
    <source>
        <dbReference type="ARBA" id="ARBA00022553"/>
    </source>
</evidence>
<dbReference type="GeneID" id="27727133"/>
<evidence type="ECO:0000313" key="8">
    <source>
        <dbReference type="EMBL" id="KEZ40779.1"/>
    </source>
</evidence>
<feature type="region of interest" description="Disordered" evidence="4">
    <location>
        <begin position="959"/>
        <end position="984"/>
    </location>
</feature>
<dbReference type="AlphaFoldDB" id="A0A084G0B7"/>
<dbReference type="Pfam" id="PF00501">
    <property type="entry name" value="AMP-binding"/>
    <property type="match status" value="1"/>
</dbReference>
<keyword evidence="3" id="KW-0521">NADP</keyword>
<organism evidence="8 9">
    <name type="scientific">Pseudallescheria apiosperma</name>
    <name type="common">Scedosporium apiospermum</name>
    <dbReference type="NCBI Taxonomy" id="563466"/>
    <lineage>
        <taxon>Eukaryota</taxon>
        <taxon>Fungi</taxon>
        <taxon>Dikarya</taxon>
        <taxon>Ascomycota</taxon>
        <taxon>Pezizomycotina</taxon>
        <taxon>Sordariomycetes</taxon>
        <taxon>Hypocreomycetidae</taxon>
        <taxon>Microascales</taxon>
        <taxon>Microascaceae</taxon>
        <taxon>Scedosporium</taxon>
    </lineage>
</organism>
<dbReference type="KEGG" id="sapo:SAPIO_CDS8061"/>
<accession>A0A084G0B7</accession>
<feature type="domain" description="Thioester reductase (TE)" evidence="7">
    <location>
        <begin position="639"/>
        <end position="874"/>
    </location>
</feature>
<dbReference type="OMA" id="LMGIEWR"/>
<dbReference type="EMBL" id="JOWA01000118">
    <property type="protein sequence ID" value="KEZ40779.1"/>
    <property type="molecule type" value="Genomic_DNA"/>
</dbReference>
<dbReference type="PANTHER" id="PTHR43439:SF2">
    <property type="entry name" value="ENZYME, PUTATIVE (JCVI)-RELATED"/>
    <property type="match status" value="1"/>
</dbReference>
<proteinExistence type="predicted"/>
<gene>
    <name evidence="8" type="ORF">SAPIO_CDS8061</name>
</gene>
<evidence type="ECO:0000313" key="9">
    <source>
        <dbReference type="Proteomes" id="UP000028545"/>
    </source>
</evidence>
<feature type="domain" description="AMP-dependent synthetase/ligase" evidence="5">
    <location>
        <begin position="21"/>
        <end position="209"/>
    </location>
</feature>
<evidence type="ECO:0000259" key="5">
    <source>
        <dbReference type="Pfam" id="PF00501"/>
    </source>
</evidence>